<dbReference type="InterPro" id="IPR008979">
    <property type="entry name" value="Galactose-bd-like_sf"/>
</dbReference>
<dbReference type="EMBL" id="JACXAC010000004">
    <property type="protein sequence ID" value="MBD2723103.1"/>
    <property type="molecule type" value="Genomic_DNA"/>
</dbReference>
<keyword evidence="2" id="KW-0378">Hydrolase</keyword>
<dbReference type="SUPFAM" id="SSF49785">
    <property type="entry name" value="Galactose-binding domain-like"/>
    <property type="match status" value="1"/>
</dbReference>
<keyword evidence="3" id="KW-0732">Signal</keyword>
<dbReference type="PANTHER" id="PTHR22901:SF0">
    <property type="entry name" value="SIALATE O-ACETYLESTERASE"/>
    <property type="match status" value="1"/>
</dbReference>
<feature type="chain" id="PRO_5045049312" evidence="3">
    <location>
        <begin position="23"/>
        <end position="654"/>
    </location>
</feature>
<feature type="signal peptide" evidence="3">
    <location>
        <begin position="1"/>
        <end position="22"/>
    </location>
</feature>
<proteinExistence type="inferred from homology"/>
<dbReference type="Pfam" id="PF03629">
    <property type="entry name" value="SASA"/>
    <property type="match status" value="1"/>
</dbReference>
<protein>
    <submittedName>
        <fullName evidence="6">Sialate O-acetylesterase</fullName>
    </submittedName>
</protein>
<evidence type="ECO:0000256" key="3">
    <source>
        <dbReference type="SAM" id="SignalP"/>
    </source>
</evidence>
<comment type="similarity">
    <text evidence="1">Belongs to the glycosyl hydrolase 2 family.</text>
</comment>
<evidence type="ECO:0000256" key="1">
    <source>
        <dbReference type="ARBA" id="ARBA00007401"/>
    </source>
</evidence>
<dbReference type="Gene3D" id="2.60.40.10">
    <property type="entry name" value="Immunoglobulins"/>
    <property type="match status" value="1"/>
</dbReference>
<evidence type="ECO:0000256" key="2">
    <source>
        <dbReference type="ARBA" id="ARBA00022801"/>
    </source>
</evidence>
<dbReference type="InterPro" id="IPR005181">
    <property type="entry name" value="SASA"/>
</dbReference>
<evidence type="ECO:0000313" key="7">
    <source>
        <dbReference type="Proteomes" id="UP000606003"/>
    </source>
</evidence>
<feature type="domain" description="Sialate O-acetylesterase" evidence="5">
    <location>
        <begin position="414"/>
        <end position="519"/>
    </location>
</feature>
<evidence type="ECO:0000259" key="5">
    <source>
        <dbReference type="Pfam" id="PF03629"/>
    </source>
</evidence>
<feature type="domain" description="Glycosyl hydrolases family 2 sugar binding" evidence="4">
    <location>
        <begin position="233"/>
        <end position="382"/>
    </location>
</feature>
<dbReference type="Gene3D" id="3.40.50.1110">
    <property type="entry name" value="SGNH hydrolase"/>
    <property type="match status" value="2"/>
</dbReference>
<dbReference type="InterPro" id="IPR013783">
    <property type="entry name" value="Ig-like_fold"/>
</dbReference>
<organism evidence="6 7">
    <name type="scientific">Hymenobacter armeniacus</name>
    <dbReference type="NCBI Taxonomy" id="2771358"/>
    <lineage>
        <taxon>Bacteria</taxon>
        <taxon>Pseudomonadati</taxon>
        <taxon>Bacteroidota</taxon>
        <taxon>Cytophagia</taxon>
        <taxon>Cytophagales</taxon>
        <taxon>Hymenobacteraceae</taxon>
        <taxon>Hymenobacter</taxon>
    </lineage>
</organism>
<dbReference type="InterPro" id="IPR036514">
    <property type="entry name" value="SGNH_hydro_sf"/>
</dbReference>
<reference evidence="6 7" key="1">
    <citation type="submission" date="2020-09" db="EMBL/GenBank/DDBJ databases">
        <authorList>
            <person name="Kim M.K."/>
        </authorList>
    </citation>
    <scope>NUCLEOTIDE SEQUENCE [LARGE SCALE GENOMIC DNA]</scope>
    <source>
        <strain evidence="6 7">BT189</strain>
    </source>
</reference>
<sequence>MYKRITLLLFISAWLGASVAQATVRLPRLISDGMVLQRGQPLKVWGWGAPGEAVAVTFQGKTLAATTGPDGKWTINLGTFKAGGPYTLSVKGTNELTIKDVLVGDVWFASGQSNMEFPMRNLKEKYATEIAQSTNPKIRQFLVTKKHSFTGPLDDVASDGWKNANPENVLAFTAVGYFFAKDLYDKYKVPVGLIHSSWGGTPAEAWISPESLKPFEGYAKAYAKVQDPANVKAMLDKNKVVSEDWYRAAKAGDQGRQLNAPAWFQAPGPEDAWKPITVPGYWEQQGVKEVDGIVWYKKEVEVPATAAGQPAELILGYISNQDSTYFNGQFVGWMYDRYNLRKYKVPANLVKPGKNVITVRVINTEENGGFIPDKPYQLQLAGATIDLKGEWKYRIGVATPPMGYRVNLAYQPAGLYNGMVAPVTNYAIKGVIWYQGESNARKAYEYQKLFPALITDWRARWQQGDFPFLYVQLANYLPAKDQPGESTWAELREAQTMTLALPATGMATIHDIGEWNDIHPLNKKDVGARLALAAEHVAYQDKKVVYSGPVYQRLQVEGGKAVLSFANTGGGLMVKKGDKPLAFAIAGADKKFVWADAKIEGDKVVVWSKDVPQPVAVRYAWADNPDQANLYNKQGLPAISFRTDTWPGLTVGVK</sequence>
<evidence type="ECO:0000259" key="4">
    <source>
        <dbReference type="Pfam" id="PF02837"/>
    </source>
</evidence>
<dbReference type="InterPro" id="IPR006104">
    <property type="entry name" value="Glyco_hydro_2_N"/>
</dbReference>
<dbReference type="InterPro" id="IPR039329">
    <property type="entry name" value="SIAE"/>
</dbReference>
<keyword evidence="7" id="KW-1185">Reference proteome</keyword>
<evidence type="ECO:0000313" key="6">
    <source>
        <dbReference type="EMBL" id="MBD2723103.1"/>
    </source>
</evidence>
<accession>A0ABR8JVX2</accession>
<dbReference type="PANTHER" id="PTHR22901">
    <property type="entry name" value="SIALATE O-ACETYLESTERASE"/>
    <property type="match status" value="1"/>
</dbReference>
<dbReference type="RefSeq" id="WP_190925391.1">
    <property type="nucleotide sequence ID" value="NZ_JACXAC010000004.1"/>
</dbReference>
<comment type="caution">
    <text evidence="6">The sequence shown here is derived from an EMBL/GenBank/DDBJ whole genome shotgun (WGS) entry which is preliminary data.</text>
</comment>
<gene>
    <name evidence="6" type="ORF">IC234_13295</name>
</gene>
<dbReference type="SUPFAM" id="SSF52266">
    <property type="entry name" value="SGNH hydrolase"/>
    <property type="match status" value="1"/>
</dbReference>
<dbReference type="Pfam" id="PF02837">
    <property type="entry name" value="Glyco_hydro_2_N"/>
    <property type="match status" value="1"/>
</dbReference>
<name>A0ABR8JVX2_9BACT</name>
<dbReference type="Proteomes" id="UP000606003">
    <property type="component" value="Unassembled WGS sequence"/>
</dbReference>